<evidence type="ECO:0000313" key="2">
    <source>
        <dbReference type="EMBL" id="OEU15946.1"/>
    </source>
</evidence>
<dbReference type="KEGG" id="fcy:FRACYDRAFT_240642"/>
<reference evidence="2 3" key="1">
    <citation type="submission" date="2016-09" db="EMBL/GenBank/DDBJ databases">
        <title>Extensive genetic diversity and differential bi-allelic expression allows diatom success in the polar Southern Ocean.</title>
        <authorList>
            <consortium name="DOE Joint Genome Institute"/>
            <person name="Mock T."/>
            <person name="Otillar R.P."/>
            <person name="Strauss J."/>
            <person name="Dupont C."/>
            <person name="Frickenhaus S."/>
            <person name="Maumus F."/>
            <person name="Mcmullan M."/>
            <person name="Sanges R."/>
            <person name="Schmutz J."/>
            <person name="Toseland A."/>
            <person name="Valas R."/>
            <person name="Veluchamy A."/>
            <person name="Ward B.J."/>
            <person name="Allen A."/>
            <person name="Barry K."/>
            <person name="Falciatore A."/>
            <person name="Ferrante M."/>
            <person name="Fortunato A.E."/>
            <person name="Gloeckner G."/>
            <person name="Gruber A."/>
            <person name="Hipkin R."/>
            <person name="Janech M."/>
            <person name="Kroth P."/>
            <person name="Leese F."/>
            <person name="Lindquist E."/>
            <person name="Lyon B.R."/>
            <person name="Martin J."/>
            <person name="Mayer C."/>
            <person name="Parker M."/>
            <person name="Quesneville H."/>
            <person name="Raymond J."/>
            <person name="Uhlig C."/>
            <person name="Valentin K.U."/>
            <person name="Worden A.Z."/>
            <person name="Armbrust E.V."/>
            <person name="Bowler C."/>
            <person name="Green B."/>
            <person name="Moulton V."/>
            <person name="Van Oosterhout C."/>
            <person name="Grigoriev I."/>
        </authorList>
    </citation>
    <scope>NUCLEOTIDE SEQUENCE [LARGE SCALE GENOMIC DNA]</scope>
    <source>
        <strain evidence="2 3">CCMP1102</strain>
    </source>
</reference>
<keyword evidence="3" id="KW-1185">Reference proteome</keyword>
<sequence length="280" mass="31162">MSSANISLNGRSPFIFTVGINRKKPDVVKERMDETQWTRFCDQVDGVLMPIIKIQYMRLLAFVSFAVLVAVAFIELEPLKHKLKHWLKNDAFKWLLVAAGVMLFLVIVLSCSIVSLSQTVYEKLEALCEEKSIDQGDLNFCLRDKNRRKRVRKRIGKICIEVTASAVPTVPVASPSSRKSNHDDDASASSTLSVLSDNYADQNDDECSVPISDAPSILIAATATAYTVEEINLTEPVEQMIEAVSPLAHPVKKADIFGDITFHTESSSEPQYKKGHGRVY</sequence>
<keyword evidence="1" id="KW-0472">Membrane</keyword>
<protein>
    <submittedName>
        <fullName evidence="2">Uncharacterized protein</fullName>
    </submittedName>
</protein>
<name>A0A1E7FCT6_9STRA</name>
<dbReference type="InParanoid" id="A0A1E7FCT6"/>
<keyword evidence="1" id="KW-0812">Transmembrane</keyword>
<accession>A0A1E7FCT6</accession>
<gene>
    <name evidence="2" type="ORF">FRACYDRAFT_240642</name>
</gene>
<dbReference type="EMBL" id="KV784359">
    <property type="protein sequence ID" value="OEU15946.1"/>
    <property type="molecule type" value="Genomic_DNA"/>
</dbReference>
<dbReference type="Proteomes" id="UP000095751">
    <property type="component" value="Unassembled WGS sequence"/>
</dbReference>
<dbReference type="AlphaFoldDB" id="A0A1E7FCT6"/>
<evidence type="ECO:0000256" key="1">
    <source>
        <dbReference type="SAM" id="Phobius"/>
    </source>
</evidence>
<evidence type="ECO:0000313" key="3">
    <source>
        <dbReference type="Proteomes" id="UP000095751"/>
    </source>
</evidence>
<keyword evidence="1" id="KW-1133">Transmembrane helix</keyword>
<feature type="transmembrane region" description="Helical" evidence="1">
    <location>
        <begin position="94"/>
        <end position="116"/>
    </location>
</feature>
<proteinExistence type="predicted"/>
<feature type="transmembrane region" description="Helical" evidence="1">
    <location>
        <begin position="56"/>
        <end position="74"/>
    </location>
</feature>
<organism evidence="2 3">
    <name type="scientific">Fragilariopsis cylindrus CCMP1102</name>
    <dbReference type="NCBI Taxonomy" id="635003"/>
    <lineage>
        <taxon>Eukaryota</taxon>
        <taxon>Sar</taxon>
        <taxon>Stramenopiles</taxon>
        <taxon>Ochrophyta</taxon>
        <taxon>Bacillariophyta</taxon>
        <taxon>Bacillariophyceae</taxon>
        <taxon>Bacillariophycidae</taxon>
        <taxon>Bacillariales</taxon>
        <taxon>Bacillariaceae</taxon>
        <taxon>Fragilariopsis</taxon>
    </lineage>
</organism>